<sequence length="854" mass="95289">MVAAAHVGAAHTCIDKERIDSSSFKCPLHDPYNFLSTWRPEEEDDCCQWSGVTCNNRTGHVTELVLFNYGLGGEFTGTIPKSIGNMTQLTYLELSENKFSGVIPESIGSLTKLTDLYLYGNNFSGTIPRSIGSLTKLTWLDLSDNSFYGTIPREFGNLTNLEYLFLNPLGSCRVENLDWLSSLSSLKALIMDGTSLAKANNWVNVIIGLQNLYYLSLVGCDLSHVMHPYSSSVNSSSSIHELYLQTNNLNSSIFPLFGKNLKRLDIYDNKFDGNLSDFLITLSTSATTLESLIAFNNQFTGSLSDEIQNFSFLGYLDISSNQLNGTISDKLWQLPNLQTLYLSSSSLTGVISENMLNLSQSIQFIDFSSNKLGPRFPKWTQKLKNLICLNLSNNSISDTVSLEYWNQWKSSQLSYLDLSFNNISGKLPKSLSNHDLFFIDLSFNRFYGPIPAFPARIIYLDLSRNKFHGQLLDCFRNLTNLKGLNLGHNILSGKIPPSIGYLGQLETLCLYNNSFSGKLPLNLKNCTKLSLLDLGANILYGNIPVWIGKNMSRLYALSLKSNNLFGTIPSQICQLESLQILDLSFNNLHGTIPPCVNNLTSMVQKGFLLEHNKHHYSGRFNSMVTFESSYIDHLSIEWQGKVNEFSSTLGLLKVIDLSSNNLTGQIPNEVTNLHELVVLDLSDNCLDGKIPRDIGQMTQLLTLNLSRNMFSGEIPPTMSQMTFLDNLDMSFNDLSGRIPLGTQLQTFNASRYIGNPGLCGRPLPKKCTGDEALGVPPVGESDGDGESTNELQRWFYIVGASGFATGFWIVCSALLLNRRGRHAFFQFHDSLKDWVYVNTMVFVAKFQRARVARA</sequence>
<keyword evidence="3" id="KW-1003">Cell membrane</keyword>
<keyword evidence="8 11" id="KW-1133">Transmembrane helix</keyword>
<evidence type="ECO:0000256" key="8">
    <source>
        <dbReference type="ARBA" id="ARBA00022989"/>
    </source>
</evidence>
<comment type="caution">
    <text evidence="14">The sequence shown here is derived from an EMBL/GenBank/DDBJ whole genome shotgun (WGS) entry which is preliminary data.</text>
</comment>
<protein>
    <submittedName>
        <fullName evidence="14">Leucine-rich repeat-containing protein</fullName>
    </submittedName>
</protein>
<dbReference type="PANTHER" id="PTHR48063">
    <property type="entry name" value="LRR RECEPTOR-LIKE KINASE"/>
    <property type="match status" value="1"/>
</dbReference>
<reference evidence="14" key="1">
    <citation type="journal article" date="2022" name="Int. J. Mol. Sci.">
        <title>Draft Genome of Tanacetum Coccineum: Genomic Comparison of Closely Related Tanacetum-Family Plants.</title>
        <authorList>
            <person name="Yamashiro T."/>
            <person name="Shiraishi A."/>
            <person name="Nakayama K."/>
            <person name="Satake H."/>
        </authorList>
    </citation>
    <scope>NUCLEOTIDE SEQUENCE</scope>
</reference>
<evidence type="ECO:0000256" key="3">
    <source>
        <dbReference type="ARBA" id="ARBA00022475"/>
    </source>
</evidence>
<evidence type="ECO:0000259" key="12">
    <source>
        <dbReference type="Pfam" id="PF08263"/>
    </source>
</evidence>
<feature type="domain" description="Leucine-rich repeat-containing N-terminal plant-type" evidence="12">
    <location>
        <begin position="24"/>
        <end position="55"/>
    </location>
</feature>
<evidence type="ECO:0000256" key="11">
    <source>
        <dbReference type="SAM" id="Phobius"/>
    </source>
</evidence>
<keyword evidence="6" id="KW-0732">Signal</keyword>
<dbReference type="InterPro" id="IPR055414">
    <property type="entry name" value="LRR_R13L4/SHOC2-like"/>
</dbReference>
<accession>A0ABQ4YM51</accession>
<proteinExistence type="inferred from homology"/>
<keyword evidence="4" id="KW-0433">Leucine-rich repeat</keyword>
<evidence type="ECO:0000256" key="6">
    <source>
        <dbReference type="ARBA" id="ARBA00022729"/>
    </source>
</evidence>
<dbReference type="Pfam" id="PF00560">
    <property type="entry name" value="LRR_1"/>
    <property type="match status" value="8"/>
</dbReference>
<name>A0ABQ4YM51_9ASTR</name>
<dbReference type="InterPro" id="IPR003591">
    <property type="entry name" value="Leu-rich_rpt_typical-subtyp"/>
</dbReference>
<dbReference type="PANTHER" id="PTHR48063:SF103">
    <property type="entry name" value="LEUCINE-RICH RECEPTOR-LIKE KINASE FAMILY PROTEIN"/>
    <property type="match status" value="1"/>
</dbReference>
<keyword evidence="15" id="KW-1185">Reference proteome</keyword>
<dbReference type="EMBL" id="BQNB010010497">
    <property type="protein sequence ID" value="GJS78076.1"/>
    <property type="molecule type" value="Genomic_DNA"/>
</dbReference>
<evidence type="ECO:0000256" key="4">
    <source>
        <dbReference type="ARBA" id="ARBA00022614"/>
    </source>
</evidence>
<evidence type="ECO:0000313" key="15">
    <source>
        <dbReference type="Proteomes" id="UP001151760"/>
    </source>
</evidence>
<dbReference type="InterPro" id="IPR032675">
    <property type="entry name" value="LRR_dom_sf"/>
</dbReference>
<keyword evidence="9 11" id="KW-0472">Membrane</keyword>
<dbReference type="SMART" id="SM00369">
    <property type="entry name" value="LRR_TYP"/>
    <property type="match status" value="9"/>
</dbReference>
<organism evidence="14 15">
    <name type="scientific">Tanacetum coccineum</name>
    <dbReference type="NCBI Taxonomy" id="301880"/>
    <lineage>
        <taxon>Eukaryota</taxon>
        <taxon>Viridiplantae</taxon>
        <taxon>Streptophyta</taxon>
        <taxon>Embryophyta</taxon>
        <taxon>Tracheophyta</taxon>
        <taxon>Spermatophyta</taxon>
        <taxon>Magnoliopsida</taxon>
        <taxon>eudicotyledons</taxon>
        <taxon>Gunneridae</taxon>
        <taxon>Pentapetalae</taxon>
        <taxon>asterids</taxon>
        <taxon>campanulids</taxon>
        <taxon>Asterales</taxon>
        <taxon>Asteraceae</taxon>
        <taxon>Asteroideae</taxon>
        <taxon>Anthemideae</taxon>
        <taxon>Anthemidinae</taxon>
        <taxon>Tanacetum</taxon>
    </lineage>
</organism>
<evidence type="ECO:0000256" key="10">
    <source>
        <dbReference type="ARBA" id="ARBA00023180"/>
    </source>
</evidence>
<dbReference type="Gene3D" id="3.80.10.10">
    <property type="entry name" value="Ribonuclease Inhibitor"/>
    <property type="match status" value="3"/>
</dbReference>
<evidence type="ECO:0000256" key="5">
    <source>
        <dbReference type="ARBA" id="ARBA00022692"/>
    </source>
</evidence>
<evidence type="ECO:0000256" key="1">
    <source>
        <dbReference type="ARBA" id="ARBA00004251"/>
    </source>
</evidence>
<keyword evidence="7" id="KW-0677">Repeat</keyword>
<evidence type="ECO:0000313" key="14">
    <source>
        <dbReference type="EMBL" id="GJS78076.1"/>
    </source>
</evidence>
<dbReference type="Pfam" id="PF08263">
    <property type="entry name" value="LRRNT_2"/>
    <property type="match status" value="1"/>
</dbReference>
<dbReference type="Proteomes" id="UP001151760">
    <property type="component" value="Unassembled WGS sequence"/>
</dbReference>
<comment type="subcellular location">
    <subcellularLocation>
        <location evidence="1">Cell membrane</location>
        <topology evidence="1">Single-pass type I membrane protein</topology>
    </subcellularLocation>
</comment>
<evidence type="ECO:0000256" key="9">
    <source>
        <dbReference type="ARBA" id="ARBA00023136"/>
    </source>
</evidence>
<keyword evidence="5 11" id="KW-0812">Transmembrane</keyword>
<evidence type="ECO:0000256" key="2">
    <source>
        <dbReference type="ARBA" id="ARBA00009592"/>
    </source>
</evidence>
<feature type="domain" description="Disease resistance R13L4/SHOC-2-like LRR" evidence="13">
    <location>
        <begin position="81"/>
        <end position="265"/>
    </location>
</feature>
<dbReference type="InterPro" id="IPR001611">
    <property type="entry name" value="Leu-rich_rpt"/>
</dbReference>
<keyword evidence="10" id="KW-0325">Glycoprotein</keyword>
<evidence type="ECO:0000256" key="7">
    <source>
        <dbReference type="ARBA" id="ARBA00022737"/>
    </source>
</evidence>
<dbReference type="SUPFAM" id="SSF52058">
    <property type="entry name" value="L domain-like"/>
    <property type="match status" value="3"/>
</dbReference>
<dbReference type="PRINTS" id="PR00019">
    <property type="entry name" value="LEURICHRPT"/>
</dbReference>
<gene>
    <name evidence="14" type="ORF">Tco_0727957</name>
</gene>
<reference evidence="14" key="2">
    <citation type="submission" date="2022-01" db="EMBL/GenBank/DDBJ databases">
        <authorList>
            <person name="Yamashiro T."/>
            <person name="Shiraishi A."/>
            <person name="Satake H."/>
            <person name="Nakayama K."/>
        </authorList>
    </citation>
    <scope>NUCLEOTIDE SEQUENCE</scope>
</reference>
<comment type="similarity">
    <text evidence="2">Belongs to the RLP family.</text>
</comment>
<dbReference type="InterPro" id="IPR046956">
    <property type="entry name" value="RLP23-like"/>
</dbReference>
<evidence type="ECO:0000259" key="13">
    <source>
        <dbReference type="Pfam" id="PF23598"/>
    </source>
</evidence>
<dbReference type="InterPro" id="IPR013210">
    <property type="entry name" value="LRR_N_plant-typ"/>
</dbReference>
<feature type="transmembrane region" description="Helical" evidence="11">
    <location>
        <begin position="794"/>
        <end position="816"/>
    </location>
</feature>
<dbReference type="Pfam" id="PF23598">
    <property type="entry name" value="LRR_14"/>
    <property type="match status" value="1"/>
</dbReference>
<dbReference type="PROSITE" id="PS51450">
    <property type="entry name" value="LRR"/>
    <property type="match status" value="1"/>
</dbReference>